<organism evidence="1">
    <name type="scientific">Tanacetum cinerariifolium</name>
    <name type="common">Dalmatian daisy</name>
    <name type="synonym">Chrysanthemum cinerariifolium</name>
    <dbReference type="NCBI Taxonomy" id="118510"/>
    <lineage>
        <taxon>Eukaryota</taxon>
        <taxon>Viridiplantae</taxon>
        <taxon>Streptophyta</taxon>
        <taxon>Embryophyta</taxon>
        <taxon>Tracheophyta</taxon>
        <taxon>Spermatophyta</taxon>
        <taxon>Magnoliopsida</taxon>
        <taxon>eudicotyledons</taxon>
        <taxon>Gunneridae</taxon>
        <taxon>Pentapetalae</taxon>
        <taxon>asterids</taxon>
        <taxon>campanulids</taxon>
        <taxon>Asterales</taxon>
        <taxon>Asteraceae</taxon>
        <taxon>Asteroideae</taxon>
        <taxon>Anthemideae</taxon>
        <taxon>Anthemidinae</taxon>
        <taxon>Tanacetum</taxon>
    </lineage>
</organism>
<dbReference type="AlphaFoldDB" id="A0A699QKZ4"/>
<comment type="caution">
    <text evidence="1">The sequence shown here is derived from an EMBL/GenBank/DDBJ whole genome shotgun (WGS) entry which is preliminary data.</text>
</comment>
<gene>
    <name evidence="1" type="ORF">Tci_844638</name>
</gene>
<reference evidence="1" key="1">
    <citation type="journal article" date="2019" name="Sci. Rep.">
        <title>Draft genome of Tanacetum cinerariifolium, the natural source of mosquito coil.</title>
        <authorList>
            <person name="Yamashiro T."/>
            <person name="Shiraishi A."/>
            <person name="Satake H."/>
            <person name="Nakayama K."/>
        </authorList>
    </citation>
    <scope>NUCLEOTIDE SEQUENCE</scope>
</reference>
<dbReference type="EMBL" id="BKCJ011038944">
    <property type="protein sequence ID" value="GFC72668.1"/>
    <property type="molecule type" value="Genomic_DNA"/>
</dbReference>
<name>A0A699QKZ4_TANCI</name>
<proteinExistence type="predicted"/>
<accession>A0A699QKZ4</accession>
<sequence length="158" mass="18219">MDQQMKEAVREAVQIQTDRLQDLLQRENDEFLHNIDENMKKVLKGLVKNQIKEQVSRILPRIKESVNATLEAEVLTRSSHSSRTSYAIAADLSEMELKKILIEKMEGNKSIQRSDEQRNLYKALVEAYKANKAILDTYGDSTILKRRREDDDQEGPSA</sequence>
<protein>
    <submittedName>
        <fullName evidence="1">Uncharacterized protein</fullName>
    </submittedName>
</protein>
<feature type="non-terminal residue" evidence="1">
    <location>
        <position position="158"/>
    </location>
</feature>
<evidence type="ECO:0000313" key="1">
    <source>
        <dbReference type="EMBL" id="GFC72668.1"/>
    </source>
</evidence>